<dbReference type="InterPro" id="IPR011947">
    <property type="entry name" value="FCP1_euk"/>
</dbReference>
<dbReference type="GO" id="GO:0008420">
    <property type="term" value="F:RNA polymerase II CTD heptapeptide repeat phosphatase activity"/>
    <property type="evidence" value="ECO:0007669"/>
    <property type="project" value="UniProtKB-UniRule"/>
</dbReference>
<evidence type="ECO:0000259" key="18">
    <source>
        <dbReference type="PROSITE" id="PS50969"/>
    </source>
</evidence>
<evidence type="ECO:0000256" key="5">
    <source>
        <dbReference type="ARBA" id="ARBA00022491"/>
    </source>
</evidence>
<dbReference type="Gene3D" id="3.40.50.1000">
    <property type="entry name" value="HAD superfamily/HAD-like"/>
    <property type="match status" value="1"/>
</dbReference>
<evidence type="ECO:0000256" key="10">
    <source>
        <dbReference type="ARBA" id="ARBA00023163"/>
    </source>
</evidence>
<dbReference type="GO" id="GO:0003723">
    <property type="term" value="F:RNA binding"/>
    <property type="evidence" value="ECO:0007669"/>
    <property type="project" value="UniProtKB-KW"/>
</dbReference>
<evidence type="ECO:0000256" key="13">
    <source>
        <dbReference type="ARBA" id="ARBA00048336"/>
    </source>
</evidence>
<dbReference type="NCBIfam" id="TIGR02250">
    <property type="entry name" value="FCP1_euk"/>
    <property type="match status" value="1"/>
</dbReference>
<evidence type="ECO:0000256" key="1">
    <source>
        <dbReference type="ARBA" id="ARBA00001936"/>
    </source>
</evidence>
<organism evidence="19 20">
    <name type="scientific">Quillaja saponaria</name>
    <name type="common">Soap bark tree</name>
    <dbReference type="NCBI Taxonomy" id="32244"/>
    <lineage>
        <taxon>Eukaryota</taxon>
        <taxon>Viridiplantae</taxon>
        <taxon>Streptophyta</taxon>
        <taxon>Embryophyta</taxon>
        <taxon>Tracheophyta</taxon>
        <taxon>Spermatophyta</taxon>
        <taxon>Magnoliopsida</taxon>
        <taxon>eudicotyledons</taxon>
        <taxon>Gunneridae</taxon>
        <taxon>Pentapetalae</taxon>
        <taxon>rosids</taxon>
        <taxon>fabids</taxon>
        <taxon>Fabales</taxon>
        <taxon>Quillajaceae</taxon>
        <taxon>Quillaja</taxon>
    </lineage>
</organism>
<feature type="region of interest" description="Disordered" evidence="16">
    <location>
        <begin position="24"/>
        <end position="44"/>
    </location>
</feature>
<keyword evidence="6" id="KW-0479">Metal-binding</keyword>
<feature type="compositionally biased region" description="Polar residues" evidence="16">
    <location>
        <begin position="26"/>
        <end position="36"/>
    </location>
</feature>
<evidence type="ECO:0000256" key="16">
    <source>
        <dbReference type="SAM" id="MobiDB-lite"/>
    </source>
</evidence>
<evidence type="ECO:0000256" key="14">
    <source>
        <dbReference type="ARBA" id="ARBA00063107"/>
    </source>
</evidence>
<reference evidence="19" key="1">
    <citation type="journal article" date="2023" name="Science">
        <title>Elucidation of the pathway for biosynthesis of saponin adjuvants from the soapbark tree.</title>
        <authorList>
            <person name="Reed J."/>
            <person name="Orme A."/>
            <person name="El-Demerdash A."/>
            <person name="Owen C."/>
            <person name="Martin L.B.B."/>
            <person name="Misra R.C."/>
            <person name="Kikuchi S."/>
            <person name="Rejzek M."/>
            <person name="Martin A.C."/>
            <person name="Harkess A."/>
            <person name="Leebens-Mack J."/>
            <person name="Louveau T."/>
            <person name="Stephenson M.J."/>
            <person name="Osbourn A."/>
        </authorList>
    </citation>
    <scope>NUCLEOTIDE SEQUENCE</scope>
    <source>
        <strain evidence="19">S10</strain>
    </source>
</reference>
<dbReference type="KEGG" id="qsa:O6P43_002996"/>
<keyword evidence="11 15" id="KW-0539">Nucleus</keyword>
<evidence type="ECO:0000256" key="2">
    <source>
        <dbReference type="ARBA" id="ARBA00001941"/>
    </source>
</evidence>
<comment type="catalytic activity">
    <reaction evidence="12 15">
        <text>O-phospho-L-seryl-[protein] + H2O = L-seryl-[protein] + phosphate</text>
        <dbReference type="Rhea" id="RHEA:20629"/>
        <dbReference type="Rhea" id="RHEA-COMP:9863"/>
        <dbReference type="Rhea" id="RHEA-COMP:11604"/>
        <dbReference type="ChEBI" id="CHEBI:15377"/>
        <dbReference type="ChEBI" id="CHEBI:29999"/>
        <dbReference type="ChEBI" id="CHEBI:43474"/>
        <dbReference type="ChEBI" id="CHEBI:83421"/>
        <dbReference type="EC" id="3.1.3.16"/>
    </reaction>
</comment>
<dbReference type="PROSITE" id="PS50172">
    <property type="entry name" value="BRCT"/>
    <property type="match status" value="1"/>
</dbReference>
<feature type="domain" description="FCP1 homology" evidence="18">
    <location>
        <begin position="132"/>
        <end position="306"/>
    </location>
</feature>
<evidence type="ECO:0000256" key="4">
    <source>
        <dbReference type="ARBA" id="ARBA00004123"/>
    </source>
</evidence>
<comment type="caution">
    <text evidence="19">The sequence shown here is derived from an EMBL/GenBank/DDBJ whole genome shotgun (WGS) entry which is preliminary data.</text>
</comment>
<dbReference type="InterPro" id="IPR023214">
    <property type="entry name" value="HAD_sf"/>
</dbReference>
<evidence type="ECO:0000256" key="8">
    <source>
        <dbReference type="ARBA" id="ARBA00022884"/>
    </source>
</evidence>
<dbReference type="GO" id="GO:0046872">
    <property type="term" value="F:metal ion binding"/>
    <property type="evidence" value="ECO:0007669"/>
    <property type="project" value="UniProtKB-KW"/>
</dbReference>
<evidence type="ECO:0000256" key="9">
    <source>
        <dbReference type="ARBA" id="ARBA00023015"/>
    </source>
</evidence>
<keyword evidence="10" id="KW-0804">Transcription</keyword>
<keyword evidence="9" id="KW-0805">Transcription regulation</keyword>
<dbReference type="AlphaFoldDB" id="A0AAD7QDQ1"/>
<dbReference type="Pfam" id="PF03031">
    <property type="entry name" value="NIF"/>
    <property type="match status" value="1"/>
</dbReference>
<sequence length="454" mass="51731">MSLLTDSPVHSSSSDDFAAILDNALDSGSSDTSPDESGNADELESLRIKRCKVETIEEPQASTSHVTMEQNLEASLKKDVCTHPGSFGDMCILCGQRLEGESGVTLGYIHKGLKLQNDEISRLRVTDMKNLLRHKKLYLVLDLDHTLLNSTLLVHLTQEEGYLMTQTDSLEDVSNGNLFLLEYMHMMTKLRPFVRTFLKEASEMFEMYIYTMGDRSYALEMAKLLDPKREYFNTRVISRDDGTQRHQKGLDVVLGQESAVVILDDTENAWTKHTENLILMERYHFFSSSCHQFGFNCKSPAELKSDESESDGALATILKVLKQIHHMFFDELGDDLGDRDVRQVLNTIRKEVLKGCKLVFSRVFPTSYPAQHHHLWKMAEQMGAICLTEVDPSVTHVVATDAGTEKSRWALKEKKFLVHPRWIEAANYFWKKHPEENFSLSQSKKEEPLALKQC</sequence>
<evidence type="ECO:0000256" key="15">
    <source>
        <dbReference type="RuleBase" id="RU366066"/>
    </source>
</evidence>
<accession>A0AAD7QDQ1</accession>
<comment type="subcellular location">
    <subcellularLocation>
        <location evidence="4 15">Nucleus</location>
    </subcellularLocation>
</comment>
<keyword evidence="8" id="KW-0694">RNA-binding</keyword>
<dbReference type="FunFam" id="3.40.50.10190:FF:000014">
    <property type="entry name" value="RNA polymerase II C-terminal domain phosphatase-like 3"/>
    <property type="match status" value="1"/>
</dbReference>
<dbReference type="EC" id="3.1.3.16" evidence="15"/>
<keyword evidence="7 15" id="KW-0378">Hydrolase</keyword>
<name>A0AAD7QDQ1_QUISA</name>
<dbReference type="Proteomes" id="UP001163823">
    <property type="component" value="Chromosome 2"/>
</dbReference>
<evidence type="ECO:0000313" key="19">
    <source>
        <dbReference type="EMBL" id="KAJ7979618.1"/>
    </source>
</evidence>
<dbReference type="InterPro" id="IPR001357">
    <property type="entry name" value="BRCT_dom"/>
</dbReference>
<comment type="cofactor">
    <cofactor evidence="3">
        <name>Mg(2+)</name>
        <dbReference type="ChEBI" id="CHEBI:18420"/>
    </cofactor>
</comment>
<comment type="catalytic activity">
    <reaction evidence="13 15">
        <text>O-phospho-L-threonyl-[protein] + H2O = L-threonyl-[protein] + phosphate</text>
        <dbReference type="Rhea" id="RHEA:47004"/>
        <dbReference type="Rhea" id="RHEA-COMP:11060"/>
        <dbReference type="Rhea" id="RHEA-COMP:11605"/>
        <dbReference type="ChEBI" id="CHEBI:15377"/>
        <dbReference type="ChEBI" id="CHEBI:30013"/>
        <dbReference type="ChEBI" id="CHEBI:43474"/>
        <dbReference type="ChEBI" id="CHEBI:61977"/>
        <dbReference type="EC" id="3.1.3.16"/>
    </reaction>
</comment>
<keyword evidence="5" id="KW-0678">Repressor</keyword>
<feature type="domain" description="BRCT" evidence="17">
    <location>
        <begin position="348"/>
        <end position="440"/>
    </location>
</feature>
<dbReference type="SMART" id="SM00577">
    <property type="entry name" value="CPDc"/>
    <property type="match status" value="1"/>
</dbReference>
<dbReference type="InterPro" id="IPR004274">
    <property type="entry name" value="FCP1_dom"/>
</dbReference>
<dbReference type="PROSITE" id="PS50969">
    <property type="entry name" value="FCP1"/>
    <property type="match status" value="1"/>
</dbReference>
<comment type="function">
    <text evidence="15">This promotes the activity of RNA polymerase II.</text>
</comment>
<comment type="cofactor">
    <cofactor evidence="2">
        <name>Co(2+)</name>
        <dbReference type="ChEBI" id="CHEBI:48828"/>
    </cofactor>
</comment>
<evidence type="ECO:0000256" key="3">
    <source>
        <dbReference type="ARBA" id="ARBA00001946"/>
    </source>
</evidence>
<protein>
    <recommendedName>
        <fullName evidence="15">RNA polymerase II C-terminal domain phosphatase-like</fullName>
        <ecNumber evidence="15">3.1.3.16</ecNumber>
    </recommendedName>
</protein>
<evidence type="ECO:0000313" key="20">
    <source>
        <dbReference type="Proteomes" id="UP001163823"/>
    </source>
</evidence>
<dbReference type="Gene3D" id="3.40.50.10190">
    <property type="entry name" value="BRCT domain"/>
    <property type="match status" value="1"/>
</dbReference>
<evidence type="ECO:0000256" key="11">
    <source>
        <dbReference type="ARBA" id="ARBA00023242"/>
    </source>
</evidence>
<dbReference type="FunFam" id="3.40.50.1000:FF:000125">
    <property type="entry name" value="RNA polymerase II C-terminal domain phosphatase-like 4"/>
    <property type="match status" value="1"/>
</dbReference>
<gene>
    <name evidence="19" type="ORF">O6P43_002996</name>
</gene>
<dbReference type="InterPro" id="IPR036412">
    <property type="entry name" value="HAD-like_sf"/>
</dbReference>
<dbReference type="PANTHER" id="PTHR23081">
    <property type="entry name" value="RNA POLYMERASE II CTD PHOSPHATASE"/>
    <property type="match status" value="1"/>
</dbReference>
<evidence type="ECO:0000256" key="12">
    <source>
        <dbReference type="ARBA" id="ARBA00047761"/>
    </source>
</evidence>
<evidence type="ECO:0000256" key="6">
    <source>
        <dbReference type="ARBA" id="ARBA00022723"/>
    </source>
</evidence>
<dbReference type="SUPFAM" id="SSF52113">
    <property type="entry name" value="BRCT domain"/>
    <property type="match status" value="1"/>
</dbReference>
<dbReference type="PANTHER" id="PTHR23081:SF36">
    <property type="entry name" value="RNA POLYMERASE II SUBUNIT A C-TERMINAL DOMAIN PHOSPHATASE"/>
    <property type="match status" value="1"/>
</dbReference>
<dbReference type="GO" id="GO:0009651">
    <property type="term" value="P:response to salt stress"/>
    <property type="evidence" value="ECO:0007669"/>
    <property type="project" value="UniProtKB-ARBA"/>
</dbReference>
<evidence type="ECO:0000256" key="7">
    <source>
        <dbReference type="ARBA" id="ARBA00022801"/>
    </source>
</evidence>
<dbReference type="CDD" id="cd17729">
    <property type="entry name" value="BRCT_CTDP1"/>
    <property type="match status" value="1"/>
</dbReference>
<dbReference type="InterPro" id="IPR036420">
    <property type="entry name" value="BRCT_dom_sf"/>
</dbReference>
<comment type="cofactor">
    <cofactor evidence="1">
        <name>Mn(2+)</name>
        <dbReference type="ChEBI" id="CHEBI:29035"/>
    </cofactor>
</comment>
<keyword evidence="20" id="KW-1185">Reference proteome</keyword>
<dbReference type="SUPFAM" id="SSF56784">
    <property type="entry name" value="HAD-like"/>
    <property type="match status" value="1"/>
</dbReference>
<evidence type="ECO:0000259" key="17">
    <source>
        <dbReference type="PROSITE" id="PS50172"/>
    </source>
</evidence>
<proteinExistence type="predicted"/>
<dbReference type="EMBL" id="JARAOO010000002">
    <property type="protein sequence ID" value="KAJ7979618.1"/>
    <property type="molecule type" value="Genomic_DNA"/>
</dbReference>
<dbReference type="Pfam" id="PF00533">
    <property type="entry name" value="BRCT"/>
    <property type="match status" value="1"/>
</dbReference>
<dbReference type="InterPro" id="IPR039189">
    <property type="entry name" value="Fcp1"/>
</dbReference>
<dbReference type="CDD" id="cd07521">
    <property type="entry name" value="HAD_FCP1-like"/>
    <property type="match status" value="1"/>
</dbReference>
<dbReference type="SMART" id="SM00292">
    <property type="entry name" value="BRCT"/>
    <property type="match status" value="1"/>
</dbReference>
<dbReference type="GO" id="GO:0005634">
    <property type="term" value="C:nucleus"/>
    <property type="evidence" value="ECO:0007669"/>
    <property type="project" value="UniProtKB-SubCell"/>
</dbReference>
<comment type="subunit">
    <text evidence="14">Interacts with RAP74.</text>
</comment>